<accession>A0A4E0RB84</accession>
<sequence>MDRSKMINFEIIWFYMWSYTALLPIQVETIPILDNCIQNQILAPIPGNCPSNLYRWISSDLRFRLSLPSTIFHLKSVRIAKCVATCQHRETCNSIYREKKVVGDCYGLSERKEAFSQQLIPSGRFIFLQPECCQINAASLFHLQEGDLPQLTITAIVKILLVKLCIVYLL</sequence>
<dbReference type="Proteomes" id="UP000230066">
    <property type="component" value="Unassembled WGS sequence"/>
</dbReference>
<keyword evidence="2" id="KW-1185">Reference proteome</keyword>
<dbReference type="AlphaFoldDB" id="A0A4E0RB84"/>
<evidence type="ECO:0000313" key="2">
    <source>
        <dbReference type="Proteomes" id="UP000230066"/>
    </source>
</evidence>
<name>A0A4E0RB84_FASHE</name>
<organism evidence="1 2">
    <name type="scientific">Fasciola hepatica</name>
    <name type="common">Liver fluke</name>
    <dbReference type="NCBI Taxonomy" id="6192"/>
    <lineage>
        <taxon>Eukaryota</taxon>
        <taxon>Metazoa</taxon>
        <taxon>Spiralia</taxon>
        <taxon>Lophotrochozoa</taxon>
        <taxon>Platyhelminthes</taxon>
        <taxon>Trematoda</taxon>
        <taxon>Digenea</taxon>
        <taxon>Plagiorchiida</taxon>
        <taxon>Echinostomata</taxon>
        <taxon>Echinostomatoidea</taxon>
        <taxon>Fasciolidae</taxon>
        <taxon>Fasciola</taxon>
    </lineage>
</organism>
<dbReference type="EMBL" id="JXXN02001429">
    <property type="protein sequence ID" value="THD24793.1"/>
    <property type="molecule type" value="Genomic_DNA"/>
</dbReference>
<reference evidence="1" key="1">
    <citation type="submission" date="2019-03" db="EMBL/GenBank/DDBJ databases">
        <title>Improved annotation for the trematode Fasciola hepatica.</title>
        <authorList>
            <person name="Choi Y.-J."/>
            <person name="Martin J."/>
            <person name="Mitreva M."/>
        </authorList>
    </citation>
    <scope>NUCLEOTIDE SEQUENCE [LARGE SCALE GENOMIC DNA]</scope>
</reference>
<proteinExistence type="predicted"/>
<evidence type="ECO:0000313" key="1">
    <source>
        <dbReference type="EMBL" id="THD24793.1"/>
    </source>
</evidence>
<gene>
    <name evidence="1" type="ORF">D915_004541</name>
</gene>
<comment type="caution">
    <text evidence="1">The sequence shown here is derived from an EMBL/GenBank/DDBJ whole genome shotgun (WGS) entry which is preliminary data.</text>
</comment>
<protein>
    <submittedName>
        <fullName evidence="1">Uncharacterized protein</fullName>
    </submittedName>
</protein>